<dbReference type="Gene3D" id="1.10.1220.10">
    <property type="entry name" value="Met repressor-like"/>
    <property type="match status" value="1"/>
</dbReference>
<dbReference type="EMBL" id="JACJSG010000079">
    <property type="protein sequence ID" value="MBD2505309.1"/>
    <property type="molecule type" value="Genomic_DNA"/>
</dbReference>
<protein>
    <recommendedName>
        <fullName evidence="1">56B-like ribbon-helix-helix domain-containing protein</fullName>
    </recommendedName>
</protein>
<evidence type="ECO:0000259" key="1">
    <source>
        <dbReference type="Pfam" id="PF21432"/>
    </source>
</evidence>
<name>A0ABR8DF90_9NOST</name>
<dbReference type="Proteomes" id="UP000661112">
    <property type="component" value="Unassembled WGS sequence"/>
</dbReference>
<dbReference type="InterPro" id="IPR049123">
    <property type="entry name" value="56B_RHH"/>
</dbReference>
<comment type="caution">
    <text evidence="2">The sequence shown here is derived from an EMBL/GenBank/DDBJ whole genome shotgun (WGS) entry which is preliminary data.</text>
</comment>
<evidence type="ECO:0000313" key="2">
    <source>
        <dbReference type="EMBL" id="MBD2505309.1"/>
    </source>
</evidence>
<sequence>MPKKIPEGMTELSVYIEKQVKTDFKVACTKQNKSMGEVVNQLLKEWLKVNE</sequence>
<organism evidence="2 3">
    <name type="scientific">Anabaena azotica FACHB-119</name>
    <dbReference type="NCBI Taxonomy" id="947527"/>
    <lineage>
        <taxon>Bacteria</taxon>
        <taxon>Bacillati</taxon>
        <taxon>Cyanobacteriota</taxon>
        <taxon>Cyanophyceae</taxon>
        <taxon>Nostocales</taxon>
        <taxon>Nostocaceae</taxon>
        <taxon>Anabaena</taxon>
        <taxon>Anabaena azotica</taxon>
    </lineage>
</organism>
<evidence type="ECO:0000313" key="3">
    <source>
        <dbReference type="Proteomes" id="UP000661112"/>
    </source>
</evidence>
<dbReference type="InterPro" id="IPR010985">
    <property type="entry name" value="Ribbon_hlx_hlx"/>
</dbReference>
<dbReference type="InterPro" id="IPR013321">
    <property type="entry name" value="Arc_rbn_hlx_hlx"/>
</dbReference>
<feature type="domain" description="56B-like ribbon-helix-helix" evidence="1">
    <location>
        <begin position="18"/>
        <end position="48"/>
    </location>
</feature>
<proteinExistence type="predicted"/>
<gene>
    <name evidence="2" type="ORF">H6G83_32725</name>
</gene>
<reference evidence="2 3" key="1">
    <citation type="journal article" date="2020" name="ISME J.">
        <title>Comparative genomics reveals insights into cyanobacterial evolution and habitat adaptation.</title>
        <authorList>
            <person name="Chen M.Y."/>
            <person name="Teng W.K."/>
            <person name="Zhao L."/>
            <person name="Hu C.X."/>
            <person name="Zhou Y.K."/>
            <person name="Han B.P."/>
            <person name="Song L.R."/>
            <person name="Shu W.S."/>
        </authorList>
    </citation>
    <scope>NUCLEOTIDE SEQUENCE [LARGE SCALE GENOMIC DNA]</scope>
    <source>
        <strain evidence="2 3">FACHB-119</strain>
    </source>
</reference>
<keyword evidence="3" id="KW-1185">Reference proteome</keyword>
<dbReference type="SUPFAM" id="SSF47598">
    <property type="entry name" value="Ribbon-helix-helix"/>
    <property type="match status" value="1"/>
</dbReference>
<dbReference type="Pfam" id="PF21432">
    <property type="entry name" value="56B_RHH"/>
    <property type="match status" value="1"/>
</dbReference>
<accession>A0ABR8DF90</accession>